<accession>A0A6C0TY10</accession>
<dbReference type="EMBL" id="CP048711">
    <property type="protein sequence ID" value="QIB64656.1"/>
    <property type="molecule type" value="Genomic_DNA"/>
</dbReference>
<name>A0A6C0TY10_9GAMM</name>
<dbReference type="AlphaFoldDB" id="A0A6C0TY10"/>
<gene>
    <name evidence="1" type="ORF">G3T16_03845</name>
</gene>
<reference evidence="1 2" key="1">
    <citation type="submission" date="2020-02" db="EMBL/GenBank/DDBJ databases">
        <title>Genome sequencing for Kineobactrum sp. M2.</title>
        <authorList>
            <person name="Park S.-J."/>
        </authorList>
    </citation>
    <scope>NUCLEOTIDE SEQUENCE [LARGE SCALE GENOMIC DNA]</scope>
    <source>
        <strain evidence="1 2">M2</strain>
    </source>
</reference>
<dbReference type="Proteomes" id="UP000477680">
    <property type="component" value="Chromosome"/>
</dbReference>
<evidence type="ECO:0000313" key="2">
    <source>
        <dbReference type="Proteomes" id="UP000477680"/>
    </source>
</evidence>
<evidence type="ECO:0000313" key="1">
    <source>
        <dbReference type="EMBL" id="QIB64656.1"/>
    </source>
</evidence>
<protein>
    <submittedName>
        <fullName evidence="1">PEP-CTERM sorting domain-containing protein</fullName>
    </submittedName>
</protein>
<dbReference type="RefSeq" id="WP_163493906.1">
    <property type="nucleotide sequence ID" value="NZ_CP048711.1"/>
</dbReference>
<sequence length="250" mass="26761">MIATAKTAHAGVVYSDTFDTDPVLSSTQAAGTYYTDRYAPSGFTSESFMGDNRLALTLSSSDGANNRPAGFSGAFYNTQGRKYDVFGATTISIDMYIDQAFESDPNRVAGLWGTAVDSGNNNIVQYPIVEFAGGAFQIWDGGSFQSLGLPTGFSYGSFANLAFTIDPTTNQTHFSVNGSLTQTIAASGSVAFREVIIQGYNTADGIDRTIYFDNLVASNTQDVPAPATLSLMALSLVLMGWTRRTRLARR</sequence>
<keyword evidence="2" id="KW-1185">Reference proteome</keyword>
<proteinExistence type="predicted"/>
<organism evidence="1 2">
    <name type="scientific">Kineobactrum salinum</name>
    <dbReference type="NCBI Taxonomy" id="2708301"/>
    <lineage>
        <taxon>Bacteria</taxon>
        <taxon>Pseudomonadati</taxon>
        <taxon>Pseudomonadota</taxon>
        <taxon>Gammaproteobacteria</taxon>
        <taxon>Cellvibrionales</taxon>
        <taxon>Halieaceae</taxon>
        <taxon>Kineobactrum</taxon>
    </lineage>
</organism>
<dbReference type="KEGG" id="kim:G3T16_03845"/>